<accession>A0A6S7GT99</accession>
<evidence type="ECO:0000313" key="3">
    <source>
        <dbReference type="Proteomes" id="UP001152795"/>
    </source>
</evidence>
<feature type="region of interest" description="Disordered" evidence="1">
    <location>
        <begin position="1"/>
        <end position="38"/>
    </location>
</feature>
<evidence type="ECO:0000256" key="1">
    <source>
        <dbReference type="SAM" id="MobiDB-lite"/>
    </source>
</evidence>
<dbReference type="EMBL" id="CACRXK020001458">
    <property type="protein sequence ID" value="CAB3989287.1"/>
    <property type="molecule type" value="Genomic_DNA"/>
</dbReference>
<organism evidence="2 3">
    <name type="scientific">Paramuricea clavata</name>
    <name type="common">Red gorgonian</name>
    <name type="synonym">Violescent sea-whip</name>
    <dbReference type="NCBI Taxonomy" id="317549"/>
    <lineage>
        <taxon>Eukaryota</taxon>
        <taxon>Metazoa</taxon>
        <taxon>Cnidaria</taxon>
        <taxon>Anthozoa</taxon>
        <taxon>Octocorallia</taxon>
        <taxon>Malacalcyonacea</taxon>
        <taxon>Plexauridae</taxon>
        <taxon>Paramuricea</taxon>
    </lineage>
</organism>
<gene>
    <name evidence="2" type="ORF">PACLA_8A016097</name>
</gene>
<keyword evidence="3" id="KW-1185">Reference proteome</keyword>
<proteinExistence type="predicted"/>
<feature type="compositionally biased region" description="Polar residues" evidence="1">
    <location>
        <begin position="26"/>
        <end position="38"/>
    </location>
</feature>
<feature type="compositionally biased region" description="Basic and acidic residues" evidence="1">
    <location>
        <begin position="1"/>
        <end position="23"/>
    </location>
</feature>
<name>A0A6S7GT99_PARCT</name>
<evidence type="ECO:0000313" key="2">
    <source>
        <dbReference type="EMBL" id="CAB3989287.1"/>
    </source>
</evidence>
<reference evidence="2" key="1">
    <citation type="submission" date="2020-04" db="EMBL/GenBank/DDBJ databases">
        <authorList>
            <person name="Alioto T."/>
            <person name="Alioto T."/>
            <person name="Gomez Garrido J."/>
        </authorList>
    </citation>
    <scope>NUCLEOTIDE SEQUENCE</scope>
    <source>
        <strain evidence="2">A484AB</strain>
    </source>
</reference>
<comment type="caution">
    <text evidence="2">The sequence shown here is derived from an EMBL/GenBank/DDBJ whole genome shotgun (WGS) entry which is preliminary data.</text>
</comment>
<protein>
    <submittedName>
        <fullName evidence="2">Uncharacterized protein</fullName>
    </submittedName>
</protein>
<sequence>MAERPDMQEIKRESILKKEECGEGKAQQSAERFTANGNHDSEINELKHNLERFAENVTNRLEVLNEEVINIKANKVYNSNEVLEDMVNDLKNEKANLIKENTVLRETNETLRHHGMSNLKSKMRELKSEQQSLQ</sequence>
<dbReference type="AlphaFoldDB" id="A0A6S7GT99"/>
<dbReference type="Proteomes" id="UP001152795">
    <property type="component" value="Unassembled WGS sequence"/>
</dbReference>